<dbReference type="SUPFAM" id="SSF54236">
    <property type="entry name" value="Ubiquitin-like"/>
    <property type="match status" value="1"/>
</dbReference>
<evidence type="ECO:0000313" key="2">
    <source>
        <dbReference type="EMBL" id="CBJ33195.1"/>
    </source>
</evidence>
<reference evidence="2 3" key="1">
    <citation type="journal article" date="2010" name="Nature">
        <title>The Ectocarpus genome and the independent evolution of multicellularity in brown algae.</title>
        <authorList>
            <person name="Cock J.M."/>
            <person name="Sterck L."/>
            <person name="Rouze P."/>
            <person name="Scornet D."/>
            <person name="Allen A.E."/>
            <person name="Amoutzias G."/>
            <person name="Anthouard V."/>
            <person name="Artiguenave F."/>
            <person name="Aury J.M."/>
            <person name="Badger J.H."/>
            <person name="Beszteri B."/>
            <person name="Billiau K."/>
            <person name="Bonnet E."/>
            <person name="Bothwell J.H."/>
            <person name="Bowler C."/>
            <person name="Boyen C."/>
            <person name="Brownlee C."/>
            <person name="Carrano C.J."/>
            <person name="Charrier B."/>
            <person name="Cho G.Y."/>
            <person name="Coelho S.M."/>
            <person name="Collen J."/>
            <person name="Corre E."/>
            <person name="Da Silva C."/>
            <person name="Delage L."/>
            <person name="Delaroque N."/>
            <person name="Dittami S.M."/>
            <person name="Doulbeau S."/>
            <person name="Elias M."/>
            <person name="Farnham G."/>
            <person name="Gachon C.M."/>
            <person name="Gschloessl B."/>
            <person name="Heesch S."/>
            <person name="Jabbari K."/>
            <person name="Jubin C."/>
            <person name="Kawai H."/>
            <person name="Kimura K."/>
            <person name="Kloareg B."/>
            <person name="Kupper F.C."/>
            <person name="Lang D."/>
            <person name="Le Bail A."/>
            <person name="Leblanc C."/>
            <person name="Lerouge P."/>
            <person name="Lohr M."/>
            <person name="Lopez P.J."/>
            <person name="Martens C."/>
            <person name="Maumus F."/>
            <person name="Michel G."/>
            <person name="Miranda-Saavedra D."/>
            <person name="Morales J."/>
            <person name="Moreau H."/>
            <person name="Motomura T."/>
            <person name="Nagasato C."/>
            <person name="Napoli C.A."/>
            <person name="Nelson D.R."/>
            <person name="Nyvall-Collen P."/>
            <person name="Peters A.F."/>
            <person name="Pommier C."/>
            <person name="Potin P."/>
            <person name="Poulain J."/>
            <person name="Quesneville H."/>
            <person name="Read B."/>
            <person name="Rensing S.A."/>
            <person name="Ritter A."/>
            <person name="Rousvoal S."/>
            <person name="Samanta M."/>
            <person name="Samson G."/>
            <person name="Schroeder D.C."/>
            <person name="Segurens B."/>
            <person name="Strittmatter M."/>
            <person name="Tonon T."/>
            <person name="Tregear J.W."/>
            <person name="Valentin K."/>
            <person name="von Dassow P."/>
            <person name="Yamagishi T."/>
            <person name="Van de Peer Y."/>
            <person name="Wincker P."/>
        </authorList>
    </citation>
    <scope>NUCLEOTIDE SEQUENCE [LARGE SCALE GENOMIC DNA]</scope>
    <source>
        <strain evidence="3">Ec32 / CCAP1310/4</strain>
    </source>
</reference>
<dbReference type="Pfam" id="PF13881">
    <property type="entry name" value="Rad60-SLD_2"/>
    <property type="match status" value="1"/>
</dbReference>
<dbReference type="OrthoDB" id="1043111at2759"/>
<protein>
    <recommendedName>
        <fullName evidence="1">UBL3-like ubiquitin domain-containing protein</fullName>
    </recommendedName>
</protein>
<dbReference type="InParanoid" id="D7G185"/>
<proteinExistence type="predicted"/>
<dbReference type="EMBL" id="FN649749">
    <property type="protein sequence ID" value="CBJ33195.1"/>
    <property type="molecule type" value="Genomic_DNA"/>
</dbReference>
<dbReference type="InterPro" id="IPR039540">
    <property type="entry name" value="UBL3-like_ubiquitin_dom"/>
</dbReference>
<evidence type="ECO:0000259" key="1">
    <source>
        <dbReference type="Pfam" id="PF13881"/>
    </source>
</evidence>
<sequence>MASTAGATTLGTAAGAGGAALRLKFIFANHDGVVVEFETEPTTLVKDLKVALMGRWPTGVEPVQDLSHVRLVCMGFGILPDAKSLTECRVPHFDAHPTPVNVAIRPKNIQVPQSGWRLHKQSSRLPWQDWGGVCSPC</sequence>
<dbReference type="Proteomes" id="UP000002630">
    <property type="component" value="Linkage Group LG24"/>
</dbReference>
<dbReference type="EMBL" id="FN648643">
    <property type="protein sequence ID" value="CBJ33195.1"/>
    <property type="molecule type" value="Genomic_DNA"/>
</dbReference>
<dbReference type="eggNOG" id="ENOG502S7D2">
    <property type="taxonomic scope" value="Eukaryota"/>
</dbReference>
<name>D7G185_ECTSI</name>
<dbReference type="InterPro" id="IPR029071">
    <property type="entry name" value="Ubiquitin-like_domsf"/>
</dbReference>
<accession>D7G185</accession>
<gene>
    <name evidence="2" type="ORF">Esi_0441_0017</name>
</gene>
<organism evidence="2 3">
    <name type="scientific">Ectocarpus siliculosus</name>
    <name type="common">Brown alga</name>
    <name type="synonym">Conferva siliculosa</name>
    <dbReference type="NCBI Taxonomy" id="2880"/>
    <lineage>
        <taxon>Eukaryota</taxon>
        <taxon>Sar</taxon>
        <taxon>Stramenopiles</taxon>
        <taxon>Ochrophyta</taxon>
        <taxon>PX clade</taxon>
        <taxon>Phaeophyceae</taxon>
        <taxon>Ectocarpales</taxon>
        <taxon>Ectocarpaceae</taxon>
        <taxon>Ectocarpus</taxon>
    </lineage>
</organism>
<keyword evidence="3" id="KW-1185">Reference proteome</keyword>
<evidence type="ECO:0000313" key="3">
    <source>
        <dbReference type="Proteomes" id="UP000002630"/>
    </source>
</evidence>
<feature type="domain" description="UBL3-like ubiquitin" evidence="1">
    <location>
        <begin position="20"/>
        <end position="100"/>
    </location>
</feature>
<dbReference type="AlphaFoldDB" id="D7G185"/>
<dbReference type="Gene3D" id="3.10.20.90">
    <property type="entry name" value="Phosphatidylinositol 3-kinase Catalytic Subunit, Chain A, domain 1"/>
    <property type="match status" value="1"/>
</dbReference>